<name>D3FUD0_ALKPO</name>
<sequence>MCVGVPAKIIELEEERALVDVLGSKMYVGIIFVPNVMIGDFVLLHAGQAMSIIEESFAEESLKEWRDILNAAD</sequence>
<dbReference type="HOGENOM" id="CLU_159381_2_0_9"/>
<protein>
    <submittedName>
        <fullName evidence="2">Ni-Fe hydrogenase maturation protein HypC</fullName>
    </submittedName>
</protein>
<dbReference type="PROSITE" id="PS01097">
    <property type="entry name" value="HUPF_HYPC"/>
    <property type="match status" value="1"/>
</dbReference>
<evidence type="ECO:0000313" key="3">
    <source>
        <dbReference type="Proteomes" id="UP000001544"/>
    </source>
</evidence>
<reference evidence="2 3" key="1">
    <citation type="journal article" date="2011" name="Environ. Microbiol.">
        <title>Genome of alkaliphilic Bacillus pseudofirmus OF4 reveals adaptations that support the ability to grow in an external pH range from 7.5 to 11.4.</title>
        <authorList>
            <person name="Janto B."/>
            <person name="Ahmed A."/>
            <person name="Ito M."/>
            <person name="Liu J."/>
            <person name="Hicks D.B."/>
            <person name="Pagni S."/>
            <person name="Fackelmayer O.J."/>
            <person name="Smith T.A."/>
            <person name="Earl J."/>
            <person name="Elbourne L.D."/>
            <person name="Hassan K."/>
            <person name="Paulsen I.T."/>
            <person name="Kolsto A.B."/>
            <person name="Tourasse N.J."/>
            <person name="Ehrlich G.D."/>
            <person name="Boissy R."/>
            <person name="Ivey D.M."/>
            <person name="Li G."/>
            <person name="Xue Y."/>
            <person name="Ma Y."/>
            <person name="Hu F.Z."/>
            <person name="Krulwich T.A."/>
        </authorList>
    </citation>
    <scope>NUCLEOTIDE SEQUENCE [LARGE SCALE GENOMIC DNA]</scope>
    <source>
        <strain evidence="3">ATCC BAA-2126 / JCM 17055 / OF4</strain>
    </source>
</reference>
<dbReference type="KEGG" id="bpf:BpOF4_01320"/>
<dbReference type="Pfam" id="PF01455">
    <property type="entry name" value="HupF_HypC"/>
    <property type="match status" value="1"/>
</dbReference>
<dbReference type="NCBIfam" id="TIGR00074">
    <property type="entry name" value="hypC_hupF"/>
    <property type="match status" value="1"/>
</dbReference>
<proteinExistence type="inferred from homology"/>
<organism evidence="2 3">
    <name type="scientific">Alkalihalophilus pseudofirmus (strain ATCC BAA-2126 / JCM 17055 / OF4)</name>
    <name type="common">Bacillus pseudofirmus</name>
    <dbReference type="NCBI Taxonomy" id="398511"/>
    <lineage>
        <taxon>Bacteria</taxon>
        <taxon>Bacillati</taxon>
        <taxon>Bacillota</taxon>
        <taxon>Bacilli</taxon>
        <taxon>Bacillales</taxon>
        <taxon>Bacillaceae</taxon>
        <taxon>Alkalihalophilus</taxon>
    </lineage>
</organism>
<gene>
    <name evidence="2" type="primary">hypC</name>
    <name evidence="2" type="ordered locus">BpOF4_01320</name>
</gene>
<dbReference type="EMBL" id="CP001878">
    <property type="protein sequence ID" value="ADC48332.1"/>
    <property type="molecule type" value="Genomic_DNA"/>
</dbReference>
<dbReference type="Gene3D" id="2.30.30.140">
    <property type="match status" value="1"/>
</dbReference>
<dbReference type="PANTHER" id="PTHR35177:SF2">
    <property type="entry name" value="HYDROGENASE MATURATION FACTOR HYBG"/>
    <property type="match status" value="1"/>
</dbReference>
<dbReference type="GO" id="GO:1902670">
    <property type="term" value="F:carbon dioxide binding"/>
    <property type="evidence" value="ECO:0007669"/>
    <property type="project" value="TreeGrafter"/>
</dbReference>
<dbReference type="Proteomes" id="UP000001544">
    <property type="component" value="Chromosome"/>
</dbReference>
<dbReference type="GO" id="GO:0051604">
    <property type="term" value="P:protein maturation"/>
    <property type="evidence" value="ECO:0007669"/>
    <property type="project" value="TreeGrafter"/>
</dbReference>
<evidence type="ECO:0000313" key="2">
    <source>
        <dbReference type="EMBL" id="ADC48332.1"/>
    </source>
</evidence>
<comment type="similarity">
    <text evidence="1">Belongs to the HupF/HypC family.</text>
</comment>
<dbReference type="PANTHER" id="PTHR35177">
    <property type="entry name" value="HYDROGENASE MATURATION FACTOR HYBG"/>
    <property type="match status" value="1"/>
</dbReference>
<dbReference type="RefSeq" id="WP_012959614.1">
    <property type="nucleotide sequence ID" value="NC_013791.2"/>
</dbReference>
<dbReference type="InterPro" id="IPR001109">
    <property type="entry name" value="Hydrogenase_HupF/HypC"/>
</dbReference>
<dbReference type="STRING" id="398511.BpOF4_01320"/>
<dbReference type="AlphaFoldDB" id="D3FUD0"/>
<evidence type="ECO:0000256" key="1">
    <source>
        <dbReference type="ARBA" id="ARBA00006018"/>
    </source>
</evidence>
<dbReference type="GO" id="GO:0005506">
    <property type="term" value="F:iron ion binding"/>
    <property type="evidence" value="ECO:0007669"/>
    <property type="project" value="TreeGrafter"/>
</dbReference>
<dbReference type="InterPro" id="IPR019812">
    <property type="entry name" value="Hydgase_assmbl_chp_CS"/>
</dbReference>
<dbReference type="eggNOG" id="COG0298">
    <property type="taxonomic scope" value="Bacteria"/>
</dbReference>
<keyword evidence="3" id="KW-1185">Reference proteome</keyword>
<dbReference type="PRINTS" id="PR00445">
    <property type="entry name" value="HUPFHYPC"/>
</dbReference>
<accession>D3FUD0</accession>
<dbReference type="SUPFAM" id="SSF159127">
    <property type="entry name" value="HupF/HypC-like"/>
    <property type="match status" value="1"/>
</dbReference>